<dbReference type="SUPFAM" id="SSF53850">
    <property type="entry name" value="Periplasmic binding protein-like II"/>
    <property type="match status" value="1"/>
</dbReference>
<dbReference type="RefSeq" id="WP_377873989.1">
    <property type="nucleotide sequence ID" value="NZ_JBHMAY010000062.1"/>
</dbReference>
<accession>A0ABV7Q631</accession>
<feature type="region of interest" description="Disordered" evidence="1">
    <location>
        <begin position="625"/>
        <end position="670"/>
    </location>
</feature>
<reference evidence="5" key="1">
    <citation type="journal article" date="2019" name="Int. J. Syst. Evol. Microbiol.">
        <title>The Global Catalogue of Microorganisms (GCM) 10K type strain sequencing project: providing services to taxonomists for standard genome sequencing and annotation.</title>
        <authorList>
            <consortium name="The Broad Institute Genomics Platform"/>
            <consortium name="The Broad Institute Genome Sequencing Center for Infectious Disease"/>
            <person name="Wu L."/>
            <person name="Ma J."/>
        </authorList>
    </citation>
    <scope>NUCLEOTIDE SEQUENCE [LARGE SCALE GENOMIC DNA]</scope>
    <source>
        <strain evidence="5">CGMCC 4.7682</strain>
    </source>
</reference>
<keyword evidence="2" id="KW-1133">Transmembrane helix</keyword>
<gene>
    <name evidence="4" type="ORF">ACFORO_01130</name>
</gene>
<keyword evidence="2" id="KW-0812">Transmembrane</keyword>
<dbReference type="Gene3D" id="3.40.190.10">
    <property type="entry name" value="Periplasmic binding protein-like II"/>
    <property type="match status" value="2"/>
</dbReference>
<evidence type="ECO:0000256" key="2">
    <source>
        <dbReference type="SAM" id="Phobius"/>
    </source>
</evidence>
<feature type="chain" id="PRO_5047538901" description="PBP domain-containing protein" evidence="3">
    <location>
        <begin position="30"/>
        <end position="754"/>
    </location>
</feature>
<name>A0ABV7Q631_9PSEU</name>
<keyword evidence="2" id="KW-0472">Membrane</keyword>
<keyword evidence="5" id="KW-1185">Reference proteome</keyword>
<proteinExistence type="predicted"/>
<organism evidence="4 5">
    <name type="scientific">Amycolatopsis halotolerans</name>
    <dbReference type="NCBI Taxonomy" id="330083"/>
    <lineage>
        <taxon>Bacteria</taxon>
        <taxon>Bacillati</taxon>
        <taxon>Actinomycetota</taxon>
        <taxon>Actinomycetes</taxon>
        <taxon>Pseudonocardiales</taxon>
        <taxon>Pseudonocardiaceae</taxon>
        <taxon>Amycolatopsis</taxon>
    </lineage>
</organism>
<evidence type="ECO:0000256" key="1">
    <source>
        <dbReference type="SAM" id="MobiDB-lite"/>
    </source>
</evidence>
<evidence type="ECO:0008006" key="6">
    <source>
        <dbReference type="Google" id="ProtNLM"/>
    </source>
</evidence>
<feature type="compositionally biased region" description="Low complexity" evidence="1">
    <location>
        <begin position="647"/>
        <end position="670"/>
    </location>
</feature>
<dbReference type="Proteomes" id="UP001595764">
    <property type="component" value="Unassembled WGS sequence"/>
</dbReference>
<feature type="signal peptide" evidence="3">
    <location>
        <begin position="1"/>
        <end position="29"/>
    </location>
</feature>
<evidence type="ECO:0000256" key="3">
    <source>
        <dbReference type="SAM" id="SignalP"/>
    </source>
</evidence>
<protein>
    <recommendedName>
        <fullName evidence="6">PBP domain-containing protein</fullName>
    </recommendedName>
</protein>
<dbReference type="EMBL" id="JBHRWI010000002">
    <property type="protein sequence ID" value="MFC3508752.1"/>
    <property type="molecule type" value="Genomic_DNA"/>
</dbReference>
<sequence>MNRFRRVAHVLAAGVLAVLGVAVVPAASAQTQPSPLNYQVQVTGADPMNAQDGDPLRITISGLPAGATANYSVCPLPLRDSLVKAGSWVHDPSVPARVTAYCKNFNDELSGAEFKPPPQDVGRSATTHDIVFDTYVPRGARTPGTIVLDPDFTTLKKTGTLKWPNNPDHKQYSFSCDENHPCTMTLRIVVPATATAPAQTVFDSSITFRASAPGLKIKGCGGVGASTLTGSMPERFGRTAVGWNQMLCAPTKAVQPVNIVNESEDVGLTSFDKGESDVQVTGSGGTLAAQQVRARSYVPTALNATVLAAVGWAPTDRGDDGGALNSRLAANLNFGWDDLANLLSKGGLSPDRTGRGGIFVDGSALVRRNPALAAISGADSPLVSPNTRAGQFNTDFFGVTGEIGTSTVPLVLSGRLNGMPAWRYGTFVNLDKQKLAGSDGPVGVVTDLNALNLGDGGVHNVDAKTGQVNVRKQVGNATLGTGNECRKGCLNWVVTDLATATENGWAPVALPNGKGGYVAPTPKSLQAAAAHTQEAKDGSVRIVPSDDPEAYPLTYLESLTAPLNPLVDASCAPEAAKQAQLTTFLKAATNGGQSSLGPGLVPLPPDLLSAAQAAVSKVGTGTAAASCHEQKEAQHPGSAATGGPGAAAGSTPPSGALSGPLPRSGSNGTGAAEAAALAMKAPTQASVQEARSLAAAVKIPLFPGAGVLGALIPLLALVALVLLPPTTGYLTAGRPLPSWVNRLAERLVALRRRA</sequence>
<feature type="transmembrane region" description="Helical" evidence="2">
    <location>
        <begin position="701"/>
        <end position="723"/>
    </location>
</feature>
<evidence type="ECO:0000313" key="5">
    <source>
        <dbReference type="Proteomes" id="UP001595764"/>
    </source>
</evidence>
<keyword evidence="3" id="KW-0732">Signal</keyword>
<evidence type="ECO:0000313" key="4">
    <source>
        <dbReference type="EMBL" id="MFC3508752.1"/>
    </source>
</evidence>
<comment type="caution">
    <text evidence="4">The sequence shown here is derived from an EMBL/GenBank/DDBJ whole genome shotgun (WGS) entry which is preliminary data.</text>
</comment>